<dbReference type="PANTHER" id="PTHR42791">
    <property type="entry name" value="GNAT FAMILY ACETYLTRANSFERASE"/>
    <property type="match status" value="1"/>
</dbReference>
<evidence type="ECO:0000313" key="5">
    <source>
        <dbReference type="Proteomes" id="UP001609175"/>
    </source>
</evidence>
<dbReference type="CDD" id="cd04301">
    <property type="entry name" value="NAT_SF"/>
    <property type="match status" value="1"/>
</dbReference>
<evidence type="ECO:0000259" key="1">
    <source>
        <dbReference type="PROSITE" id="PS51186"/>
    </source>
</evidence>
<dbReference type="Proteomes" id="UP001609176">
    <property type="component" value="Unassembled WGS sequence"/>
</dbReference>
<dbReference type="EMBL" id="JBIMSP010000040">
    <property type="protein sequence ID" value="MFH5244319.1"/>
    <property type="molecule type" value="Genomic_DNA"/>
</dbReference>
<evidence type="ECO:0000313" key="6">
    <source>
        <dbReference type="Proteomes" id="UP001609176"/>
    </source>
</evidence>
<dbReference type="InterPro" id="IPR016181">
    <property type="entry name" value="Acyl_CoA_acyltransferase"/>
</dbReference>
<dbReference type="Proteomes" id="UP001609175">
    <property type="component" value="Unassembled WGS sequence"/>
</dbReference>
<evidence type="ECO:0000313" key="7">
    <source>
        <dbReference type="Proteomes" id="UP001609219"/>
    </source>
</evidence>
<keyword evidence="3" id="KW-0808">Transferase</keyword>
<reference evidence="5 6" key="1">
    <citation type="submission" date="2024-10" db="EMBL/GenBank/DDBJ databases">
        <authorList>
            <person name="Riesco R."/>
        </authorList>
    </citation>
    <scope>NUCLEOTIDE SEQUENCE [LARGE SCALE GENOMIC DNA]</scope>
    <source>
        <strain evidence="4 6">NCIMB 15448</strain>
        <strain evidence="2 5">NCIMB 15449</strain>
        <strain evidence="3 7">NCIMB 15450</strain>
    </source>
</reference>
<dbReference type="PROSITE" id="PS51186">
    <property type="entry name" value="GNAT"/>
    <property type="match status" value="1"/>
</dbReference>
<dbReference type="EMBL" id="JBIMSN010000102">
    <property type="protein sequence ID" value="MFH5231176.1"/>
    <property type="molecule type" value="Genomic_DNA"/>
</dbReference>
<feature type="domain" description="N-acetyltransferase" evidence="1">
    <location>
        <begin position="7"/>
        <end position="207"/>
    </location>
</feature>
<gene>
    <name evidence="4" type="ORF">ACHIPV_20940</name>
    <name evidence="2" type="ORF">ACHIPZ_24485</name>
    <name evidence="3" type="ORF">ACHIRB_21795</name>
</gene>
<dbReference type="PANTHER" id="PTHR42791:SF1">
    <property type="entry name" value="N-ACETYLTRANSFERASE DOMAIN-CONTAINING PROTEIN"/>
    <property type="match status" value="1"/>
</dbReference>
<dbReference type="EC" id="2.3.1.-" evidence="3"/>
<protein>
    <submittedName>
        <fullName evidence="3">GNAT family N-acetyltransferase</fullName>
        <ecNumber evidence="3">2.3.1.-</ecNumber>
    </submittedName>
</protein>
<accession>A0ABW7KBT4</accession>
<dbReference type="Gene3D" id="3.40.630.30">
    <property type="match status" value="1"/>
</dbReference>
<dbReference type="Pfam" id="PF00583">
    <property type="entry name" value="Acetyltransf_1"/>
    <property type="match status" value="1"/>
</dbReference>
<name>A0ABW7KBT4_9NOCA</name>
<sequence length="212" mass="23273">MSMQPEPIVRTSARSDVRAAARVLADAFADDPLMAYIWPDREARIASLPRYFEVSLRHVHSAGGGVQVVCDAGGRIAGVAIWDPPNRWEQSTTSAIRAAPGQLLALRTRVFAALRVRGTLEERHPRHPPHWYLSNIGTASAVRGAGYGRALLDSRLADCDANELSAYLVCTRRENIAYYEKFGFVVTESFSLPGNGPELWSMVRAAAVRTVP</sequence>
<evidence type="ECO:0000313" key="3">
    <source>
        <dbReference type="EMBL" id="MFH5231176.1"/>
    </source>
</evidence>
<proteinExistence type="predicted"/>
<dbReference type="InterPro" id="IPR000182">
    <property type="entry name" value="GNAT_dom"/>
</dbReference>
<evidence type="ECO:0000313" key="2">
    <source>
        <dbReference type="EMBL" id="MFH5211338.1"/>
    </source>
</evidence>
<organism evidence="3 7">
    <name type="scientific">Antrihabitans spumae</name>
    <dbReference type="NCBI Taxonomy" id="3373370"/>
    <lineage>
        <taxon>Bacteria</taxon>
        <taxon>Bacillati</taxon>
        <taxon>Actinomycetota</taxon>
        <taxon>Actinomycetes</taxon>
        <taxon>Mycobacteriales</taxon>
        <taxon>Nocardiaceae</taxon>
        <taxon>Antrihabitans</taxon>
    </lineage>
</organism>
<dbReference type="InterPro" id="IPR052523">
    <property type="entry name" value="Trichothecene_AcTrans"/>
</dbReference>
<dbReference type="SUPFAM" id="SSF55729">
    <property type="entry name" value="Acyl-CoA N-acyltransferases (Nat)"/>
    <property type="match status" value="1"/>
</dbReference>
<keyword evidence="7" id="KW-1185">Reference proteome</keyword>
<evidence type="ECO:0000313" key="4">
    <source>
        <dbReference type="EMBL" id="MFH5244319.1"/>
    </source>
</evidence>
<comment type="caution">
    <text evidence="3">The sequence shown here is derived from an EMBL/GenBank/DDBJ whole genome shotgun (WGS) entry which is preliminary data.</text>
</comment>
<dbReference type="GO" id="GO:0016746">
    <property type="term" value="F:acyltransferase activity"/>
    <property type="evidence" value="ECO:0007669"/>
    <property type="project" value="UniProtKB-KW"/>
</dbReference>
<dbReference type="RefSeq" id="WP_395117734.1">
    <property type="nucleotide sequence ID" value="NZ_JBIMSN010000102.1"/>
</dbReference>
<keyword evidence="3" id="KW-0012">Acyltransferase</keyword>
<dbReference type="EMBL" id="JBIMSO010000071">
    <property type="protein sequence ID" value="MFH5211338.1"/>
    <property type="molecule type" value="Genomic_DNA"/>
</dbReference>
<dbReference type="Proteomes" id="UP001609219">
    <property type="component" value="Unassembled WGS sequence"/>
</dbReference>